<gene>
    <name evidence="5" type="ORF">ACFQ14_02265</name>
</gene>
<dbReference type="PROSITE" id="PS50949">
    <property type="entry name" value="HTH_GNTR"/>
    <property type="match status" value="1"/>
</dbReference>
<evidence type="ECO:0000259" key="4">
    <source>
        <dbReference type="PROSITE" id="PS50949"/>
    </source>
</evidence>
<evidence type="ECO:0000256" key="2">
    <source>
        <dbReference type="ARBA" id="ARBA00023125"/>
    </source>
</evidence>
<dbReference type="Proteomes" id="UP001597101">
    <property type="component" value="Unassembled WGS sequence"/>
</dbReference>
<dbReference type="InterPro" id="IPR011711">
    <property type="entry name" value="GntR_C"/>
</dbReference>
<dbReference type="SMART" id="SM00345">
    <property type="entry name" value="HTH_GNTR"/>
    <property type="match status" value="1"/>
</dbReference>
<organism evidence="5 6">
    <name type="scientific">Pseudahrensia aquimaris</name>
    <dbReference type="NCBI Taxonomy" id="744461"/>
    <lineage>
        <taxon>Bacteria</taxon>
        <taxon>Pseudomonadati</taxon>
        <taxon>Pseudomonadota</taxon>
        <taxon>Alphaproteobacteria</taxon>
        <taxon>Hyphomicrobiales</taxon>
        <taxon>Ahrensiaceae</taxon>
        <taxon>Pseudahrensia</taxon>
    </lineage>
</organism>
<dbReference type="SUPFAM" id="SSF48008">
    <property type="entry name" value="GntR ligand-binding domain-like"/>
    <property type="match status" value="1"/>
</dbReference>
<evidence type="ECO:0000256" key="3">
    <source>
        <dbReference type="ARBA" id="ARBA00023163"/>
    </source>
</evidence>
<evidence type="ECO:0000313" key="5">
    <source>
        <dbReference type="EMBL" id="MFD0915223.1"/>
    </source>
</evidence>
<keyword evidence="6" id="KW-1185">Reference proteome</keyword>
<dbReference type="Gene3D" id="1.20.120.530">
    <property type="entry name" value="GntR ligand-binding domain-like"/>
    <property type="match status" value="1"/>
</dbReference>
<sequence length="214" mass="24595">MKDTLAAQIESDIVFGVYGPGTRLTEDRIIERHDAKRHAVRAAFSTLEQRGLLVHHTHRGVEVVEFTPDQVDQLYQVRIILETSAAEHTQLPVDAAISDKMEQLALQHAKAIEDKDFRSVFALNKEFHKVQFSCCGNERLESLIEEHARIAQPIRVVKYDDADHMREVVEQHFEIIKAMRGVDKRAYVEATQKHLPASAEAYRRLYKRRFGTHG</sequence>
<dbReference type="InterPro" id="IPR036388">
    <property type="entry name" value="WH-like_DNA-bd_sf"/>
</dbReference>
<dbReference type="InterPro" id="IPR036390">
    <property type="entry name" value="WH_DNA-bd_sf"/>
</dbReference>
<keyword evidence="2" id="KW-0238">DNA-binding</keyword>
<dbReference type="Gene3D" id="1.10.10.10">
    <property type="entry name" value="Winged helix-like DNA-binding domain superfamily/Winged helix DNA-binding domain"/>
    <property type="match status" value="1"/>
</dbReference>
<accession>A0ABW3FBY4</accession>
<dbReference type="Pfam" id="PF00392">
    <property type="entry name" value="GntR"/>
    <property type="match status" value="1"/>
</dbReference>
<dbReference type="SUPFAM" id="SSF46785">
    <property type="entry name" value="Winged helix' DNA-binding domain"/>
    <property type="match status" value="1"/>
</dbReference>
<feature type="domain" description="HTH gntR-type" evidence="4">
    <location>
        <begin position="1"/>
        <end position="66"/>
    </location>
</feature>
<dbReference type="SMART" id="SM00895">
    <property type="entry name" value="FCD"/>
    <property type="match status" value="1"/>
</dbReference>
<dbReference type="PANTHER" id="PTHR43537">
    <property type="entry name" value="TRANSCRIPTIONAL REGULATOR, GNTR FAMILY"/>
    <property type="match status" value="1"/>
</dbReference>
<dbReference type="Pfam" id="PF07729">
    <property type="entry name" value="FCD"/>
    <property type="match status" value="1"/>
</dbReference>
<name>A0ABW3FBY4_9HYPH</name>
<reference evidence="6" key="1">
    <citation type="journal article" date="2019" name="Int. J. Syst. Evol. Microbiol.">
        <title>The Global Catalogue of Microorganisms (GCM) 10K type strain sequencing project: providing services to taxonomists for standard genome sequencing and annotation.</title>
        <authorList>
            <consortium name="The Broad Institute Genomics Platform"/>
            <consortium name="The Broad Institute Genome Sequencing Center for Infectious Disease"/>
            <person name="Wu L."/>
            <person name="Ma J."/>
        </authorList>
    </citation>
    <scope>NUCLEOTIDE SEQUENCE [LARGE SCALE GENOMIC DNA]</scope>
    <source>
        <strain evidence="6">CCUG 60023</strain>
    </source>
</reference>
<protein>
    <submittedName>
        <fullName evidence="5">GntR family transcriptional regulator</fullName>
    </submittedName>
</protein>
<evidence type="ECO:0000313" key="6">
    <source>
        <dbReference type="Proteomes" id="UP001597101"/>
    </source>
</evidence>
<dbReference type="InterPro" id="IPR008920">
    <property type="entry name" value="TF_FadR/GntR_C"/>
</dbReference>
<evidence type="ECO:0000256" key="1">
    <source>
        <dbReference type="ARBA" id="ARBA00023015"/>
    </source>
</evidence>
<dbReference type="RefSeq" id="WP_377211073.1">
    <property type="nucleotide sequence ID" value="NZ_JBHTJV010000002.1"/>
</dbReference>
<dbReference type="PANTHER" id="PTHR43537:SF49">
    <property type="entry name" value="TRANSCRIPTIONAL REGULATORY PROTEIN"/>
    <property type="match status" value="1"/>
</dbReference>
<keyword evidence="3" id="KW-0804">Transcription</keyword>
<proteinExistence type="predicted"/>
<dbReference type="InterPro" id="IPR000524">
    <property type="entry name" value="Tscrpt_reg_HTH_GntR"/>
</dbReference>
<dbReference type="EMBL" id="JBHTJV010000002">
    <property type="protein sequence ID" value="MFD0915223.1"/>
    <property type="molecule type" value="Genomic_DNA"/>
</dbReference>
<keyword evidence="1" id="KW-0805">Transcription regulation</keyword>
<comment type="caution">
    <text evidence="5">The sequence shown here is derived from an EMBL/GenBank/DDBJ whole genome shotgun (WGS) entry which is preliminary data.</text>
</comment>